<accession>A0A9X3DHM9</accession>
<evidence type="ECO:0000313" key="1">
    <source>
        <dbReference type="EMBL" id="MCX3267472.1"/>
    </source>
</evidence>
<comment type="caution">
    <text evidence="1">The sequence shown here is derived from an EMBL/GenBank/DDBJ whole genome shotgun (WGS) entry which is preliminary data.</text>
</comment>
<evidence type="ECO:0000313" key="2">
    <source>
        <dbReference type="Proteomes" id="UP001142592"/>
    </source>
</evidence>
<protein>
    <submittedName>
        <fullName evidence="1">Uncharacterized protein</fullName>
    </submittedName>
</protein>
<proteinExistence type="predicted"/>
<sequence>MRNLFHFHQGQSQPCITQSRFDVKLKPLTAHLPNFNTQATLKAMDYQLDPIYELYQTAKNSDGEVSEQGQHILKELKDECSRVLTLMLHSKMFDDATRSMILRHQYSLTILQNKIHLNLETIKAGTRTQAQQTPKLLYDFSLQILALSASIRAYFPTHFNTAYPSGLTELEINADQLGTKLAKIETNIGQNPDKSLLNLLKMTLSYPHLLKLNTTHFQLAYLQTLTDQLLELSEKEEEYHEQGYINLLIANEFNSPAFFHYCCTSIIQERDHFENIALSYQELLWRKKSIQQIQPFSAQPFHLSLPSIKSSLLDFIRSEMSYMKNLQKITEELNGQGTLQDHLKTSLSVKELAFFIHLQVECGIILENRPKKVHEYAVGHYRTRETEKISEKSFKNAYYANSREEIAKVTAKLAEMLARAQQKS</sequence>
<dbReference type="RefSeq" id="WP_010601496.1">
    <property type="nucleotide sequence ID" value="NZ_JAPJUH010000008.1"/>
</dbReference>
<dbReference type="AlphaFoldDB" id="A0A9X3DHM9"/>
<reference evidence="1" key="1">
    <citation type="submission" date="2022-11" db="EMBL/GenBank/DDBJ databases">
        <authorList>
            <person name="Graham C."/>
            <person name="Newman J.D."/>
        </authorList>
    </citation>
    <scope>NUCLEOTIDE SEQUENCE</scope>
    <source>
        <strain evidence="1">DSM 19486</strain>
    </source>
</reference>
<organism evidence="1 2">
    <name type="scientific">Pedobacter agri</name>
    <dbReference type="NCBI Taxonomy" id="454586"/>
    <lineage>
        <taxon>Bacteria</taxon>
        <taxon>Pseudomonadati</taxon>
        <taxon>Bacteroidota</taxon>
        <taxon>Sphingobacteriia</taxon>
        <taxon>Sphingobacteriales</taxon>
        <taxon>Sphingobacteriaceae</taxon>
        <taxon>Pedobacter</taxon>
    </lineage>
</organism>
<keyword evidence="2" id="KW-1185">Reference proteome</keyword>
<gene>
    <name evidence="1" type="ORF">OQZ29_22115</name>
</gene>
<dbReference type="EMBL" id="JAPJUH010000008">
    <property type="protein sequence ID" value="MCX3267472.1"/>
    <property type="molecule type" value="Genomic_DNA"/>
</dbReference>
<name>A0A9X3DHM9_9SPHI</name>
<dbReference type="Proteomes" id="UP001142592">
    <property type="component" value="Unassembled WGS sequence"/>
</dbReference>